<reference evidence="7" key="3">
    <citation type="submission" date="2025-04" db="UniProtKB">
        <authorList>
            <consortium name="RefSeq"/>
        </authorList>
    </citation>
    <scope>IDENTIFICATION</scope>
    <source>
        <strain evidence="7">CBS 781.70</strain>
    </source>
</reference>
<organism evidence="5">
    <name type="scientific">Eremomyces bilateralis CBS 781.70</name>
    <dbReference type="NCBI Taxonomy" id="1392243"/>
    <lineage>
        <taxon>Eukaryota</taxon>
        <taxon>Fungi</taxon>
        <taxon>Dikarya</taxon>
        <taxon>Ascomycota</taxon>
        <taxon>Pezizomycotina</taxon>
        <taxon>Dothideomycetes</taxon>
        <taxon>Dothideomycetes incertae sedis</taxon>
        <taxon>Eremomycetales</taxon>
        <taxon>Eremomycetaceae</taxon>
        <taxon>Eremomyces</taxon>
    </lineage>
</organism>
<evidence type="ECO:0000313" key="5">
    <source>
        <dbReference type="EMBL" id="KAF1817160.1"/>
    </source>
</evidence>
<evidence type="ECO:0000313" key="6">
    <source>
        <dbReference type="Proteomes" id="UP000504638"/>
    </source>
</evidence>
<dbReference type="InterPro" id="IPR018466">
    <property type="entry name" value="Kre9/Knh1-like_N"/>
</dbReference>
<dbReference type="RefSeq" id="XP_033538791.1">
    <property type="nucleotide sequence ID" value="XM_033677845.1"/>
</dbReference>
<evidence type="ECO:0000256" key="1">
    <source>
        <dbReference type="ARBA" id="ARBA00022729"/>
    </source>
</evidence>
<reference evidence="5 7" key="1">
    <citation type="submission" date="2020-01" db="EMBL/GenBank/DDBJ databases">
        <authorList>
            <consortium name="DOE Joint Genome Institute"/>
            <person name="Haridas S."/>
            <person name="Albert R."/>
            <person name="Binder M."/>
            <person name="Bloem J."/>
            <person name="Labutti K."/>
            <person name="Salamov A."/>
            <person name="Andreopoulos B."/>
            <person name="Baker S.E."/>
            <person name="Barry K."/>
            <person name="Bills G."/>
            <person name="Bluhm B.H."/>
            <person name="Cannon C."/>
            <person name="Castanera R."/>
            <person name="Culley D.E."/>
            <person name="Daum C."/>
            <person name="Ezra D."/>
            <person name="Gonzalez J.B."/>
            <person name="Henrissat B."/>
            <person name="Kuo A."/>
            <person name="Liang C."/>
            <person name="Lipzen A."/>
            <person name="Lutzoni F."/>
            <person name="Magnuson J."/>
            <person name="Mondo S."/>
            <person name="Nolan M."/>
            <person name="Ohm R."/>
            <person name="Pangilinan J."/>
            <person name="Park H.-J."/>
            <person name="Ramirez L."/>
            <person name="Alfaro M."/>
            <person name="Sun H."/>
            <person name="Tritt A."/>
            <person name="Yoshinaga Y."/>
            <person name="Zwiers L.-H."/>
            <person name="Turgeon B.G."/>
            <person name="Goodwin S.B."/>
            <person name="Spatafora J.W."/>
            <person name="Crous P.W."/>
            <person name="Grigoriev I.V."/>
        </authorList>
    </citation>
    <scope>NUCLEOTIDE SEQUENCE</scope>
    <source>
        <strain evidence="5 7">CBS 781.70</strain>
    </source>
</reference>
<accession>A0A6G1GH20</accession>
<keyword evidence="1 3" id="KW-0732">Signal</keyword>
<dbReference type="AlphaFoldDB" id="A0A6G1GH20"/>
<dbReference type="PANTHER" id="PTHR40633:SF1">
    <property type="entry name" value="GPI ANCHORED SERINE-THREONINE RICH PROTEIN (AFU_ORTHOLOGUE AFUA_1G03630)"/>
    <property type="match status" value="1"/>
</dbReference>
<feature type="signal peptide" evidence="3">
    <location>
        <begin position="1"/>
        <end position="25"/>
    </location>
</feature>
<keyword evidence="6" id="KW-1185">Reference proteome</keyword>
<evidence type="ECO:0000313" key="7">
    <source>
        <dbReference type="RefSeq" id="XP_033538791.1"/>
    </source>
</evidence>
<dbReference type="GeneID" id="54418415"/>
<feature type="domain" description="Yeast cell wall synthesis Kre9/Knh1-like N-terminal" evidence="4">
    <location>
        <begin position="42"/>
        <end position="114"/>
    </location>
</feature>
<name>A0A6G1GH20_9PEZI</name>
<protein>
    <recommendedName>
        <fullName evidence="4">Yeast cell wall synthesis Kre9/Knh1-like N-terminal domain-containing protein</fullName>
    </recommendedName>
</protein>
<dbReference type="EMBL" id="ML975149">
    <property type="protein sequence ID" value="KAF1817160.1"/>
    <property type="molecule type" value="Genomic_DNA"/>
</dbReference>
<reference evidence="7" key="2">
    <citation type="submission" date="2020-04" db="EMBL/GenBank/DDBJ databases">
        <authorList>
            <consortium name="NCBI Genome Project"/>
        </authorList>
    </citation>
    <scope>NUCLEOTIDE SEQUENCE</scope>
    <source>
        <strain evidence="7">CBS 781.70</strain>
    </source>
</reference>
<feature type="compositionally biased region" description="Low complexity" evidence="2">
    <location>
        <begin position="124"/>
        <end position="150"/>
    </location>
</feature>
<proteinExistence type="predicted"/>
<dbReference type="InterPro" id="IPR052982">
    <property type="entry name" value="SRP1/TIP1-like"/>
</dbReference>
<dbReference type="Pfam" id="PF10342">
    <property type="entry name" value="Kre9_KNH"/>
    <property type="match status" value="1"/>
</dbReference>
<dbReference type="OrthoDB" id="5589325at2759"/>
<evidence type="ECO:0000256" key="3">
    <source>
        <dbReference type="SAM" id="SignalP"/>
    </source>
</evidence>
<feature type="chain" id="PRO_5044632151" description="Yeast cell wall synthesis Kre9/Knh1-like N-terminal domain-containing protein" evidence="3">
    <location>
        <begin position="26"/>
        <end position="193"/>
    </location>
</feature>
<feature type="region of interest" description="Disordered" evidence="2">
    <location>
        <begin position="123"/>
        <end position="156"/>
    </location>
</feature>
<evidence type="ECO:0000259" key="4">
    <source>
        <dbReference type="Pfam" id="PF10342"/>
    </source>
</evidence>
<sequence>MARVCYNLVLQTVLFVLIYVQLVCSQNVEPLRTTCYPAQGARAGETTLITYDSPNQQSPVTIGLTKGNVVHIITSTATGGSFSWVPALDLEPANDYALTINQGDPVNYSSQFAITRPITTSSVTANTSSPTGSSSLPSNSSPSSTAAPEAGGSGGLNTAEKAALGVTIPTRRCQYYRPLPECSPCCCSLANTS</sequence>
<evidence type="ECO:0000256" key="2">
    <source>
        <dbReference type="SAM" id="MobiDB-lite"/>
    </source>
</evidence>
<dbReference type="Proteomes" id="UP000504638">
    <property type="component" value="Unplaced"/>
</dbReference>
<gene>
    <name evidence="5 7" type="ORF">P152DRAFT_445293</name>
</gene>
<dbReference type="PANTHER" id="PTHR40633">
    <property type="entry name" value="MATRIX PROTEIN, PUTATIVE (AFU_ORTHOLOGUE AFUA_8G05410)-RELATED"/>
    <property type="match status" value="1"/>
</dbReference>